<dbReference type="InterPro" id="IPR005843">
    <property type="entry name" value="A-D-PHexomutase_C"/>
</dbReference>
<feature type="domain" description="Alpha-D-phosphohexomutase alpha/beta/alpha" evidence="11">
    <location>
        <begin position="322"/>
        <end position="441"/>
    </location>
</feature>
<evidence type="ECO:0000259" key="11">
    <source>
        <dbReference type="Pfam" id="PF02880"/>
    </source>
</evidence>
<gene>
    <name evidence="12" type="ORF">C1N32_06670</name>
</gene>
<dbReference type="InterPro" id="IPR005841">
    <property type="entry name" value="Alpha-D-phosphohexomutase_SF"/>
</dbReference>
<dbReference type="SUPFAM" id="SSF53738">
    <property type="entry name" value="Phosphoglucomutase, first 3 domains"/>
    <property type="match status" value="3"/>
</dbReference>
<evidence type="ECO:0000256" key="6">
    <source>
        <dbReference type="ARBA" id="ARBA00023235"/>
    </source>
</evidence>
<organism evidence="12 13">
    <name type="scientific">Vibrio diazotrophicus</name>
    <dbReference type="NCBI Taxonomy" id="685"/>
    <lineage>
        <taxon>Bacteria</taxon>
        <taxon>Pseudomonadati</taxon>
        <taxon>Pseudomonadota</taxon>
        <taxon>Gammaproteobacteria</taxon>
        <taxon>Vibrionales</taxon>
        <taxon>Vibrionaceae</taxon>
        <taxon>Vibrio</taxon>
    </lineage>
</organism>
<dbReference type="Proteomes" id="UP000236449">
    <property type="component" value="Unassembled WGS sequence"/>
</dbReference>
<evidence type="ECO:0000256" key="3">
    <source>
        <dbReference type="ARBA" id="ARBA00022553"/>
    </source>
</evidence>
<feature type="domain" description="Alpha-D-phosphohexomutase alpha/beta/alpha" evidence="9">
    <location>
        <begin position="41"/>
        <end position="177"/>
    </location>
</feature>
<dbReference type="EMBL" id="POSK01000003">
    <property type="protein sequence ID" value="PNI05771.1"/>
    <property type="molecule type" value="Genomic_DNA"/>
</dbReference>
<keyword evidence="5 7" id="KW-0460">Magnesium</keyword>
<dbReference type="PRINTS" id="PR00509">
    <property type="entry name" value="PGMPMM"/>
</dbReference>
<dbReference type="Gene3D" id="3.30.310.50">
    <property type="entry name" value="Alpha-D-phosphohexomutase, C-terminal domain"/>
    <property type="match status" value="1"/>
</dbReference>
<reference evidence="12 13" key="1">
    <citation type="submission" date="2018-01" db="EMBL/GenBank/DDBJ databases">
        <title>Draft genome sequences of six Vibrio diazotrophicus strains isolated from deep-sea sediments of the Baltic Sea.</title>
        <authorList>
            <person name="Castillo D."/>
            <person name="Vandieken V."/>
            <person name="Chiang O."/>
            <person name="Middelboe M."/>
        </authorList>
    </citation>
    <scope>NUCLEOTIDE SEQUENCE [LARGE SCALE GENOMIC DNA]</scope>
    <source>
        <strain evidence="12 13">60.27F</strain>
    </source>
</reference>
<dbReference type="InterPro" id="IPR005845">
    <property type="entry name" value="A-D-PHexomutase_a/b/a-II"/>
</dbReference>
<dbReference type="AlphaFoldDB" id="A0A2J8I5K8"/>
<accession>A0A2J8I5K8</accession>
<dbReference type="Pfam" id="PF02880">
    <property type="entry name" value="PGM_PMM_III"/>
    <property type="match status" value="1"/>
</dbReference>
<dbReference type="InterPro" id="IPR005846">
    <property type="entry name" value="A-D-PHexomutase_a/b/a-III"/>
</dbReference>
<comment type="similarity">
    <text evidence="2 7">Belongs to the phosphohexose mutase family.</text>
</comment>
<dbReference type="Pfam" id="PF02878">
    <property type="entry name" value="PGM_PMM_I"/>
    <property type="match status" value="1"/>
</dbReference>
<evidence type="ECO:0000313" key="12">
    <source>
        <dbReference type="EMBL" id="PNI05771.1"/>
    </source>
</evidence>
<comment type="cofactor">
    <cofactor evidence="1">
        <name>Mg(2+)</name>
        <dbReference type="ChEBI" id="CHEBI:18420"/>
    </cofactor>
</comment>
<dbReference type="GO" id="GO:0000287">
    <property type="term" value="F:magnesium ion binding"/>
    <property type="evidence" value="ECO:0007669"/>
    <property type="project" value="InterPro"/>
</dbReference>
<feature type="domain" description="Alpha-D-phosphohexomutase alpha/beta/alpha" evidence="10">
    <location>
        <begin position="209"/>
        <end position="313"/>
    </location>
</feature>
<evidence type="ECO:0000313" key="13">
    <source>
        <dbReference type="Proteomes" id="UP000236449"/>
    </source>
</evidence>
<evidence type="ECO:0000256" key="7">
    <source>
        <dbReference type="RuleBase" id="RU004326"/>
    </source>
</evidence>
<comment type="caution">
    <text evidence="12">The sequence shown here is derived from an EMBL/GenBank/DDBJ whole genome shotgun (WGS) entry which is preliminary data.</text>
</comment>
<dbReference type="Gene3D" id="3.40.120.10">
    <property type="entry name" value="Alpha-D-Glucose-1,6-Bisphosphate, subunit A, domain 3"/>
    <property type="match status" value="3"/>
</dbReference>
<evidence type="ECO:0000259" key="10">
    <source>
        <dbReference type="Pfam" id="PF02879"/>
    </source>
</evidence>
<dbReference type="GO" id="GO:0008973">
    <property type="term" value="F:phosphopentomutase activity"/>
    <property type="evidence" value="ECO:0007669"/>
    <property type="project" value="TreeGrafter"/>
</dbReference>
<keyword evidence="4 7" id="KW-0479">Metal-binding</keyword>
<keyword evidence="3" id="KW-0597">Phosphoprotein</keyword>
<proteinExistence type="inferred from homology"/>
<dbReference type="GO" id="GO:0005975">
    <property type="term" value="P:carbohydrate metabolic process"/>
    <property type="evidence" value="ECO:0007669"/>
    <property type="project" value="InterPro"/>
</dbReference>
<evidence type="ECO:0000256" key="2">
    <source>
        <dbReference type="ARBA" id="ARBA00010231"/>
    </source>
</evidence>
<feature type="domain" description="Alpha-D-phosphohexomutase C-terminal" evidence="8">
    <location>
        <begin position="504"/>
        <end position="543"/>
    </location>
</feature>
<dbReference type="OrthoDB" id="9803322at2"/>
<dbReference type="RefSeq" id="WP_102965800.1">
    <property type="nucleotide sequence ID" value="NZ_POSK01000003.1"/>
</dbReference>
<dbReference type="PANTHER" id="PTHR45745:SF1">
    <property type="entry name" value="PHOSPHOGLUCOMUTASE 2B-RELATED"/>
    <property type="match status" value="1"/>
</dbReference>
<dbReference type="GO" id="GO:0006166">
    <property type="term" value="P:purine ribonucleoside salvage"/>
    <property type="evidence" value="ECO:0007669"/>
    <property type="project" value="TreeGrafter"/>
</dbReference>
<sequence length="568" mass="62721">MMEKVTQWLSADPDPKTREELQYLIDHKEYEELEDRFKCRLEFGTAGLRGKVGCGPNRMNRLVIQQTALGLGEYLVKHVDNAKQRGVVIGYDGRTDSKSFAHDTTAVLTALGIKVYLTHKVAATPIAAFGVKHFNAAAAVVVTASHNPPEYNGFKVYWENGAQIIPPHDSGIAQEIDIAATRVIPLMPHSEAERQGLLVWLRDDYYQTYRAAINSNPLLSHHTDPSSISIAYTAMHGVGANMAEDLLHDAGFKKVMSVKEQREPDGSFPTVNFPNPEEAGAMDMVIELADSIEAELACANDPDADRFAVAVRKPDGSYQMLTGDQVGTLFGHYLLSKTDAKSQLVGNTIVSASLLSKVAKAHGAKYYQTLTGFKWLTNIAMQEQSDEHKFLFAYEEALGYTVGNTVWDKDGLSALVAFAQLAAELYGQGKTIWDQLEEIYREHGMYINAQRSIALDPDYPPVGELLRADPPKKIAGKKILVTEDLKHSVRTDSNGKTQAINLPSSDVLIYHLEGGSRVIVRPSGTEPKLKCYYEVVGSFAKNESFASAQERAEEQMSLLISEHQNSLR</sequence>
<evidence type="ECO:0000256" key="4">
    <source>
        <dbReference type="ARBA" id="ARBA00022723"/>
    </source>
</evidence>
<dbReference type="PROSITE" id="PS00710">
    <property type="entry name" value="PGM_PMM"/>
    <property type="match status" value="1"/>
</dbReference>
<evidence type="ECO:0000256" key="1">
    <source>
        <dbReference type="ARBA" id="ARBA00001946"/>
    </source>
</evidence>
<dbReference type="InterPro" id="IPR036900">
    <property type="entry name" value="A-D-PHexomutase_C_sf"/>
</dbReference>
<evidence type="ECO:0000259" key="8">
    <source>
        <dbReference type="Pfam" id="PF00408"/>
    </source>
</evidence>
<dbReference type="InterPro" id="IPR016066">
    <property type="entry name" value="A-D-PHexomutase_CS"/>
</dbReference>
<dbReference type="CDD" id="cd05799">
    <property type="entry name" value="PGM2"/>
    <property type="match status" value="1"/>
</dbReference>
<name>A0A2J8I5K8_VIBDI</name>
<dbReference type="InterPro" id="IPR005844">
    <property type="entry name" value="A-D-PHexomutase_a/b/a-I"/>
</dbReference>
<dbReference type="PANTHER" id="PTHR45745">
    <property type="entry name" value="PHOSPHOMANNOMUTASE 45A"/>
    <property type="match status" value="1"/>
</dbReference>
<dbReference type="Pfam" id="PF02879">
    <property type="entry name" value="PGM_PMM_II"/>
    <property type="match status" value="1"/>
</dbReference>
<protein>
    <submittedName>
        <fullName evidence="12">Phosphoglucomutase</fullName>
    </submittedName>
</protein>
<evidence type="ECO:0000256" key="5">
    <source>
        <dbReference type="ARBA" id="ARBA00022842"/>
    </source>
</evidence>
<evidence type="ECO:0000259" key="9">
    <source>
        <dbReference type="Pfam" id="PF02878"/>
    </source>
</evidence>
<dbReference type="InterPro" id="IPR016055">
    <property type="entry name" value="A-D-PHexomutase_a/b/a-I/II/III"/>
</dbReference>
<keyword evidence="6" id="KW-0413">Isomerase</keyword>
<dbReference type="Pfam" id="PF00408">
    <property type="entry name" value="PGM_PMM_IV"/>
    <property type="match status" value="1"/>
</dbReference>
<dbReference type="SUPFAM" id="SSF55957">
    <property type="entry name" value="Phosphoglucomutase, C-terminal domain"/>
    <property type="match status" value="1"/>
</dbReference>